<evidence type="ECO:0000256" key="7">
    <source>
        <dbReference type="ARBA" id="ARBA00023242"/>
    </source>
</evidence>
<keyword evidence="7" id="KW-0539">Nucleus</keyword>
<comment type="subcellular location">
    <subcellularLocation>
        <location evidence="1">Nucleus</location>
    </subcellularLocation>
</comment>
<evidence type="ECO:0000256" key="4">
    <source>
        <dbReference type="ARBA" id="ARBA00023015"/>
    </source>
</evidence>
<dbReference type="GO" id="GO:0003712">
    <property type="term" value="F:transcription coregulator activity"/>
    <property type="evidence" value="ECO:0007669"/>
    <property type="project" value="InterPro"/>
</dbReference>
<dbReference type="PANTHER" id="PTHR35784:SF1">
    <property type="entry name" value="MEDIATOR OF RNA POLYMERASE II TRANSCRIPTION SUBUNIT 5"/>
    <property type="match status" value="1"/>
</dbReference>
<evidence type="ECO:0000256" key="3">
    <source>
        <dbReference type="ARBA" id="ARBA00020628"/>
    </source>
</evidence>
<evidence type="ECO:0000256" key="6">
    <source>
        <dbReference type="ARBA" id="ARBA00023163"/>
    </source>
</evidence>
<keyword evidence="6" id="KW-0804">Transcription</keyword>
<dbReference type="InterPro" id="IPR014801">
    <property type="entry name" value="Mediator_Med5_fun"/>
</dbReference>
<keyword evidence="10" id="KW-1185">Reference proteome</keyword>
<dbReference type="GO" id="GO:0006357">
    <property type="term" value="P:regulation of transcription by RNA polymerase II"/>
    <property type="evidence" value="ECO:0007669"/>
    <property type="project" value="InterPro"/>
</dbReference>
<accession>A0A2N5VT39</accession>
<dbReference type="GO" id="GO:0016592">
    <property type="term" value="C:mediator complex"/>
    <property type="evidence" value="ECO:0007669"/>
    <property type="project" value="InterPro"/>
</dbReference>
<protein>
    <recommendedName>
        <fullName evidence="3">Mediator of RNA polymerase II transcription subunit 5</fullName>
    </recommendedName>
    <alternativeName>
        <fullName evidence="8">Mediator complex subunit 5</fullName>
    </alternativeName>
</protein>
<reference evidence="9 10" key="1">
    <citation type="submission" date="2017-11" db="EMBL/GenBank/DDBJ databases">
        <title>De novo assembly and phasing of dikaryotic genomes from two isolates of Puccinia coronata f. sp. avenae, the causal agent of oat crown rust.</title>
        <authorList>
            <person name="Miller M.E."/>
            <person name="Zhang Y."/>
            <person name="Omidvar V."/>
            <person name="Sperschneider J."/>
            <person name="Schwessinger B."/>
            <person name="Raley C."/>
            <person name="Palmer J.M."/>
            <person name="Garnica D."/>
            <person name="Upadhyaya N."/>
            <person name="Rathjen J."/>
            <person name="Taylor J.M."/>
            <person name="Park R.F."/>
            <person name="Dodds P.N."/>
            <person name="Hirsch C.D."/>
            <person name="Kianian S.F."/>
            <person name="Figueroa M."/>
        </authorList>
    </citation>
    <scope>NUCLEOTIDE SEQUENCE [LARGE SCALE GENOMIC DNA]</scope>
    <source>
        <strain evidence="9">12NC29</strain>
    </source>
</reference>
<name>A0A2N5VT39_9BASI</name>
<evidence type="ECO:0000313" key="9">
    <source>
        <dbReference type="EMBL" id="PLW53137.1"/>
    </source>
</evidence>
<dbReference type="AlphaFoldDB" id="A0A2N5VT39"/>
<evidence type="ECO:0000256" key="8">
    <source>
        <dbReference type="ARBA" id="ARBA00031256"/>
    </source>
</evidence>
<gene>
    <name evidence="9" type="ORF">PCANC_11338</name>
</gene>
<dbReference type="PANTHER" id="PTHR35784">
    <property type="entry name" value="MEDIATOR OF RNA POLYMERASE II TRANSCRIPTION SUBUNIT 5"/>
    <property type="match status" value="1"/>
</dbReference>
<dbReference type="STRING" id="200324.A0A2N5VT39"/>
<keyword evidence="4" id="KW-0805">Transcription regulation</keyword>
<dbReference type="EMBL" id="PGCJ01000067">
    <property type="protein sequence ID" value="PLW53137.1"/>
    <property type="molecule type" value="Genomic_DNA"/>
</dbReference>
<sequence length="218" mass="24192">MNAMHPMEVVLPINGASEMSATDAQQPHHHPGSVFSLYDLSHWRRAGTSYQMTRAFCKVGHAGIAIAFLDILPEFGKSAINEMHTDFDHHNLLSNTDPRNCCTIKATVFKLSFNALTRGLINLQAFCNGLRYFEHKLLIRGCAVGIVGWLLNMLTQQGRCTVTFYAAVTISAMSFLGHEEHPAPGSPSAAHCARMYARRHQCLTKPEKLWVNLLGRGT</sequence>
<evidence type="ECO:0000313" key="10">
    <source>
        <dbReference type="Proteomes" id="UP000235388"/>
    </source>
</evidence>
<evidence type="ECO:0000256" key="5">
    <source>
        <dbReference type="ARBA" id="ARBA00023159"/>
    </source>
</evidence>
<evidence type="ECO:0000256" key="2">
    <source>
        <dbReference type="ARBA" id="ARBA00008782"/>
    </source>
</evidence>
<organism evidence="9 10">
    <name type="scientific">Puccinia coronata f. sp. avenae</name>
    <dbReference type="NCBI Taxonomy" id="200324"/>
    <lineage>
        <taxon>Eukaryota</taxon>
        <taxon>Fungi</taxon>
        <taxon>Dikarya</taxon>
        <taxon>Basidiomycota</taxon>
        <taxon>Pucciniomycotina</taxon>
        <taxon>Pucciniomycetes</taxon>
        <taxon>Pucciniales</taxon>
        <taxon>Pucciniaceae</taxon>
        <taxon>Puccinia</taxon>
    </lineage>
</organism>
<proteinExistence type="inferred from homology"/>
<dbReference type="Proteomes" id="UP000235388">
    <property type="component" value="Unassembled WGS sequence"/>
</dbReference>
<evidence type="ECO:0000256" key="1">
    <source>
        <dbReference type="ARBA" id="ARBA00004123"/>
    </source>
</evidence>
<comment type="similarity">
    <text evidence="2">Belongs to the Mediator complex subunit 5 family.</text>
</comment>
<keyword evidence="5" id="KW-0010">Activator</keyword>
<comment type="caution">
    <text evidence="9">The sequence shown here is derived from an EMBL/GenBank/DDBJ whole genome shotgun (WGS) entry which is preliminary data.</text>
</comment>